<dbReference type="SUPFAM" id="SSF54001">
    <property type="entry name" value="Cysteine proteinases"/>
    <property type="match status" value="1"/>
</dbReference>
<accession>A0A7C4AB09</accession>
<evidence type="ECO:0000313" key="4">
    <source>
        <dbReference type="EMBL" id="HGG91952.1"/>
    </source>
</evidence>
<reference evidence="4" key="1">
    <citation type="journal article" date="2020" name="mSystems">
        <title>Genome- and Community-Level Interaction Insights into Carbon Utilization and Element Cycling Functions of Hydrothermarchaeota in Hydrothermal Sediment.</title>
        <authorList>
            <person name="Zhou Z."/>
            <person name="Liu Y."/>
            <person name="Xu W."/>
            <person name="Pan J."/>
            <person name="Luo Z.H."/>
            <person name="Li M."/>
        </authorList>
    </citation>
    <scope>NUCLEOTIDE SEQUENCE [LARGE SCALE GENOMIC DNA]</scope>
    <source>
        <strain evidence="4">SpSt-413</strain>
    </source>
</reference>
<dbReference type="GO" id="GO:0008234">
    <property type="term" value="F:cysteine-type peptidase activity"/>
    <property type="evidence" value="ECO:0007669"/>
    <property type="project" value="InterPro"/>
</dbReference>
<evidence type="ECO:0000259" key="3">
    <source>
        <dbReference type="SMART" id="SM00645"/>
    </source>
</evidence>
<keyword evidence="2" id="KW-1015">Disulfide bond</keyword>
<comment type="similarity">
    <text evidence="1">Belongs to the peptidase C1 family.</text>
</comment>
<organism evidence="4">
    <name type="scientific">Fundidesulfovibrio putealis</name>
    <dbReference type="NCBI Taxonomy" id="270496"/>
    <lineage>
        <taxon>Bacteria</taxon>
        <taxon>Pseudomonadati</taxon>
        <taxon>Thermodesulfobacteriota</taxon>
        <taxon>Desulfovibrionia</taxon>
        <taxon>Desulfovibrionales</taxon>
        <taxon>Desulfovibrionaceae</taxon>
        <taxon>Fundidesulfovibrio</taxon>
    </lineage>
</organism>
<dbReference type="GO" id="GO:0006508">
    <property type="term" value="P:proteolysis"/>
    <property type="evidence" value="ECO:0007669"/>
    <property type="project" value="InterPro"/>
</dbReference>
<dbReference type="Gene3D" id="3.90.70.10">
    <property type="entry name" value="Cysteine proteinases"/>
    <property type="match status" value="1"/>
</dbReference>
<dbReference type="InterPro" id="IPR025661">
    <property type="entry name" value="Pept_asp_AS"/>
</dbReference>
<dbReference type="AlphaFoldDB" id="A0A7C4AB09"/>
<dbReference type="CDD" id="cd02248">
    <property type="entry name" value="Peptidase_C1A"/>
    <property type="match status" value="1"/>
</dbReference>
<dbReference type="InterPro" id="IPR038765">
    <property type="entry name" value="Papain-like_cys_pep_sf"/>
</dbReference>
<sequence length="370" mass="39975">MHRNAAPGRIRALHAGLARFLAAGLTALVFLLALSVLEGWTADKIPFAPGDTLEQIREKIRLNGYNFTVSDAWISSLSPQQRANLHTRGKLPSRGTAAAMDASTLALDSPVALPASFDWRNVGGRAYLGPVRDQKDCGSCYAFAAADTAEGAYNIANGRYNANCADFSEQYIAFCLGTYGPYVNSFDGCFGANYDYDELLALTQVGIIPEARMPYTWTDPGGCTYGDYAPRIKFASWGRVGCNDIDAIKAAIMTYGPVDAAVWVENNGPFANYSGGVFEDTLTSCTGNPTCAYQTTNHAITLVGWDDAGDAQNNGYWILRNSWGTNWGEQGYMRIKYTSARVGCSVAYLVMPPSGGRFSVPGISKQLLLQ</sequence>
<dbReference type="SMART" id="SM00645">
    <property type="entry name" value="Pept_C1"/>
    <property type="match status" value="1"/>
</dbReference>
<dbReference type="PROSITE" id="PS00139">
    <property type="entry name" value="THIOL_PROTEASE_CYS"/>
    <property type="match status" value="1"/>
</dbReference>
<dbReference type="InterPro" id="IPR039417">
    <property type="entry name" value="Peptidase_C1A_papain-like"/>
</dbReference>
<dbReference type="InterPro" id="IPR000169">
    <property type="entry name" value="Pept_cys_AS"/>
</dbReference>
<proteinExistence type="inferred from homology"/>
<name>A0A7C4AB09_9BACT</name>
<dbReference type="InterPro" id="IPR025660">
    <property type="entry name" value="Pept_his_AS"/>
</dbReference>
<dbReference type="PROSITE" id="PS00639">
    <property type="entry name" value="THIOL_PROTEASE_HIS"/>
    <property type="match status" value="1"/>
</dbReference>
<evidence type="ECO:0000256" key="2">
    <source>
        <dbReference type="ARBA" id="ARBA00023157"/>
    </source>
</evidence>
<comment type="caution">
    <text evidence="4">The sequence shown here is derived from an EMBL/GenBank/DDBJ whole genome shotgun (WGS) entry which is preliminary data.</text>
</comment>
<protein>
    <recommendedName>
        <fullName evidence="3">Peptidase C1A papain C-terminal domain-containing protein</fullName>
    </recommendedName>
</protein>
<dbReference type="EMBL" id="DSRP01000223">
    <property type="protein sequence ID" value="HGG91952.1"/>
    <property type="molecule type" value="Genomic_DNA"/>
</dbReference>
<evidence type="ECO:0000256" key="1">
    <source>
        <dbReference type="ARBA" id="ARBA00008455"/>
    </source>
</evidence>
<dbReference type="PROSITE" id="PS00640">
    <property type="entry name" value="THIOL_PROTEASE_ASN"/>
    <property type="match status" value="1"/>
</dbReference>
<dbReference type="InterPro" id="IPR013128">
    <property type="entry name" value="Peptidase_C1A"/>
</dbReference>
<gene>
    <name evidence="4" type="ORF">ENR59_03260</name>
</gene>
<dbReference type="Pfam" id="PF00112">
    <property type="entry name" value="Peptidase_C1"/>
    <property type="match status" value="1"/>
</dbReference>
<dbReference type="PANTHER" id="PTHR12411">
    <property type="entry name" value="CYSTEINE PROTEASE FAMILY C1-RELATED"/>
    <property type="match status" value="1"/>
</dbReference>
<feature type="domain" description="Peptidase C1A papain C-terminal" evidence="3">
    <location>
        <begin position="113"/>
        <end position="354"/>
    </location>
</feature>
<dbReference type="InterPro" id="IPR000668">
    <property type="entry name" value="Peptidase_C1A_C"/>
</dbReference>